<feature type="region of interest" description="Disordered" evidence="1">
    <location>
        <begin position="18"/>
        <end position="96"/>
    </location>
</feature>
<dbReference type="EMBL" id="CADEPM010000007">
    <property type="protein sequence ID" value="CAB3408863.1"/>
    <property type="molecule type" value="Genomic_DNA"/>
</dbReference>
<evidence type="ECO:0000256" key="1">
    <source>
        <dbReference type="SAM" id="MobiDB-lite"/>
    </source>
</evidence>
<dbReference type="AlphaFoldDB" id="A0A8S1F9R2"/>
<protein>
    <submittedName>
        <fullName evidence="2">Uncharacterized protein</fullName>
    </submittedName>
</protein>
<accession>A0A8S1F9R2</accession>
<proteinExistence type="predicted"/>
<reference evidence="2 3" key="1">
    <citation type="submission" date="2020-04" db="EMBL/GenBank/DDBJ databases">
        <authorList>
            <person name="Laetsch R D."/>
            <person name="Stevens L."/>
            <person name="Kumar S."/>
            <person name="Blaxter L. M."/>
        </authorList>
    </citation>
    <scope>NUCLEOTIDE SEQUENCE [LARGE SCALE GENOMIC DNA]</scope>
</reference>
<gene>
    <name evidence="2" type="ORF">CBOVIS_LOCUS10591</name>
</gene>
<comment type="caution">
    <text evidence="2">The sequence shown here is derived from an EMBL/GenBank/DDBJ whole genome shotgun (WGS) entry which is preliminary data.</text>
</comment>
<evidence type="ECO:0000313" key="3">
    <source>
        <dbReference type="Proteomes" id="UP000494206"/>
    </source>
</evidence>
<keyword evidence="3" id="KW-1185">Reference proteome</keyword>
<evidence type="ECO:0000313" key="2">
    <source>
        <dbReference type="EMBL" id="CAB3408863.1"/>
    </source>
</evidence>
<organism evidence="2 3">
    <name type="scientific">Caenorhabditis bovis</name>
    <dbReference type="NCBI Taxonomy" id="2654633"/>
    <lineage>
        <taxon>Eukaryota</taxon>
        <taxon>Metazoa</taxon>
        <taxon>Ecdysozoa</taxon>
        <taxon>Nematoda</taxon>
        <taxon>Chromadorea</taxon>
        <taxon>Rhabditida</taxon>
        <taxon>Rhabditina</taxon>
        <taxon>Rhabditomorpha</taxon>
        <taxon>Rhabditoidea</taxon>
        <taxon>Rhabditidae</taxon>
        <taxon>Peloderinae</taxon>
        <taxon>Caenorhabditis</taxon>
    </lineage>
</organism>
<feature type="compositionally biased region" description="Acidic residues" evidence="1">
    <location>
        <begin position="29"/>
        <end position="44"/>
    </location>
</feature>
<sequence length="96" mass="10695">MLGENAATFDIYLSGTAETPTLGFRWDKEEEEEEEEQEDDDADGEEAKRGTNWIDTMGGNAKNGMELKAGGPYEEVMEQIQNGDDEMGRTKRVQSA</sequence>
<name>A0A8S1F9R2_9PELO</name>
<dbReference type="Proteomes" id="UP000494206">
    <property type="component" value="Unassembled WGS sequence"/>
</dbReference>